<dbReference type="EMBL" id="JAJSBI010000021">
    <property type="protein sequence ID" value="MCD9878414.1"/>
    <property type="molecule type" value="Genomic_DNA"/>
</dbReference>
<dbReference type="AlphaFoldDB" id="A0A9Q3Z9K6"/>
<dbReference type="RefSeq" id="WP_232652723.1">
    <property type="nucleotide sequence ID" value="NZ_JAJSBI010000021.1"/>
</dbReference>
<protein>
    <recommendedName>
        <fullName evidence="3">Transposase</fullName>
    </recommendedName>
</protein>
<proteinExistence type="predicted"/>
<dbReference type="Proteomes" id="UP001108029">
    <property type="component" value="Unassembled WGS sequence"/>
</dbReference>
<evidence type="ECO:0008006" key="3">
    <source>
        <dbReference type="Google" id="ProtNLM"/>
    </source>
</evidence>
<accession>A0A9Q3Z9K6</accession>
<sequence length="57" mass="6249">MFAFLAKHRGELFPAETFADMYPSANGRPSMPPQILAAAITLQALNLAVSVELMSRR</sequence>
<organism evidence="1 2">
    <name type="scientific">Streptomyces guryensis</name>
    <dbReference type="NCBI Taxonomy" id="2886947"/>
    <lineage>
        <taxon>Bacteria</taxon>
        <taxon>Bacillati</taxon>
        <taxon>Actinomycetota</taxon>
        <taxon>Actinomycetes</taxon>
        <taxon>Kitasatosporales</taxon>
        <taxon>Streptomycetaceae</taxon>
        <taxon>Streptomyces</taxon>
    </lineage>
</organism>
<evidence type="ECO:0000313" key="1">
    <source>
        <dbReference type="EMBL" id="MCD9878414.1"/>
    </source>
</evidence>
<reference evidence="1" key="1">
    <citation type="submission" date="2021-12" db="EMBL/GenBank/DDBJ databases">
        <authorList>
            <person name="Lee J.-H."/>
            <person name="Kim S.-B."/>
        </authorList>
    </citation>
    <scope>NUCLEOTIDE SEQUENCE</scope>
    <source>
        <strain evidence="1">NR30</strain>
    </source>
</reference>
<keyword evidence="2" id="KW-1185">Reference proteome</keyword>
<evidence type="ECO:0000313" key="2">
    <source>
        <dbReference type="Proteomes" id="UP001108029"/>
    </source>
</evidence>
<comment type="caution">
    <text evidence="1">The sequence shown here is derived from an EMBL/GenBank/DDBJ whole genome shotgun (WGS) entry which is preliminary data.</text>
</comment>
<gene>
    <name evidence="1" type="ORF">LJ657_33345</name>
</gene>
<name>A0A9Q3Z9K6_9ACTN</name>